<dbReference type="Pfam" id="PF08125">
    <property type="entry name" value="Mannitol_dh_C"/>
    <property type="match status" value="1"/>
</dbReference>
<feature type="non-terminal residue" evidence="3">
    <location>
        <position position="1"/>
    </location>
</feature>
<accession>A0A506QPE2</accession>
<protein>
    <submittedName>
        <fullName evidence="3">Mannitol dehydrogenase family protein</fullName>
    </submittedName>
</protein>
<dbReference type="InterPro" id="IPR013328">
    <property type="entry name" value="6PGD_dom2"/>
</dbReference>
<dbReference type="InterPro" id="IPR013118">
    <property type="entry name" value="Mannitol_DH_C"/>
</dbReference>
<evidence type="ECO:0000256" key="1">
    <source>
        <dbReference type="ARBA" id="ARBA00023002"/>
    </source>
</evidence>
<dbReference type="AlphaFoldDB" id="A0A506QPE2"/>
<reference evidence="3 4" key="1">
    <citation type="submission" date="2019-06" db="EMBL/GenBank/DDBJ databases">
        <title>Taxogenomics and systematics of the genus Pantoea.</title>
        <authorList>
            <person name="Tambong J.T."/>
        </authorList>
    </citation>
    <scope>NUCLEOTIDE SEQUENCE [LARGE SCALE GENOMIC DNA]</scope>
    <source>
        <strain evidence="3 4">LMG 24200</strain>
    </source>
</reference>
<dbReference type="SUPFAM" id="SSF48179">
    <property type="entry name" value="6-phosphogluconate dehydrogenase C-terminal domain-like"/>
    <property type="match status" value="1"/>
</dbReference>
<feature type="domain" description="Mannitol dehydrogenase C-terminal" evidence="2">
    <location>
        <begin position="1"/>
        <end position="114"/>
    </location>
</feature>
<dbReference type="PANTHER" id="PTHR43362">
    <property type="entry name" value="MANNITOL DEHYDROGENASE DSF1-RELATED"/>
    <property type="match status" value="1"/>
</dbReference>
<gene>
    <name evidence="3" type="ORF">FJW01_02135</name>
</gene>
<comment type="caution">
    <text evidence="3">The sequence shown here is derived from an EMBL/GenBank/DDBJ whole genome shotgun (WGS) entry which is preliminary data.</text>
</comment>
<evidence type="ECO:0000313" key="3">
    <source>
        <dbReference type="EMBL" id="TPV48131.1"/>
    </source>
</evidence>
<sequence length="128" mass="14762">SRFSNRWVRDTTQRVSSDSIAKLHQYILPVIRAVYAQGARPHATMILSALWMRFMQRQQKETLLFEYEDRALEEVDFRAIFCAEDPLLAFTESKKIWGGLSGHPELYKDMLLALKCVDRGLEEAGVIA</sequence>
<dbReference type="GO" id="GO:0008866">
    <property type="term" value="F:fructuronate reductase activity"/>
    <property type="evidence" value="ECO:0007669"/>
    <property type="project" value="TreeGrafter"/>
</dbReference>
<dbReference type="InterPro" id="IPR008927">
    <property type="entry name" value="6-PGluconate_DH-like_C_sf"/>
</dbReference>
<name>A0A506QPE2_9GAMM</name>
<keyword evidence="1" id="KW-0560">Oxidoreductase</keyword>
<dbReference type="GO" id="GO:0042840">
    <property type="term" value="P:D-glucuronate catabolic process"/>
    <property type="evidence" value="ECO:0007669"/>
    <property type="project" value="TreeGrafter"/>
</dbReference>
<evidence type="ECO:0000259" key="2">
    <source>
        <dbReference type="Pfam" id="PF08125"/>
    </source>
</evidence>
<dbReference type="EMBL" id="VHJA01000022">
    <property type="protein sequence ID" value="TPV48131.1"/>
    <property type="molecule type" value="Genomic_DNA"/>
</dbReference>
<dbReference type="InterPro" id="IPR050988">
    <property type="entry name" value="Mannitol_DH/Oxidoreductase"/>
</dbReference>
<evidence type="ECO:0000313" key="4">
    <source>
        <dbReference type="Proteomes" id="UP000317747"/>
    </source>
</evidence>
<keyword evidence="4" id="KW-1185">Reference proteome</keyword>
<organism evidence="3 4">
    <name type="scientific">Pantoea deleyi</name>
    <dbReference type="NCBI Taxonomy" id="470932"/>
    <lineage>
        <taxon>Bacteria</taxon>
        <taxon>Pseudomonadati</taxon>
        <taxon>Pseudomonadota</taxon>
        <taxon>Gammaproteobacteria</taxon>
        <taxon>Enterobacterales</taxon>
        <taxon>Erwiniaceae</taxon>
        <taxon>Pantoea</taxon>
    </lineage>
</organism>
<proteinExistence type="predicted"/>
<dbReference type="PANTHER" id="PTHR43362:SF7">
    <property type="entry name" value="D-MANNONATE OXIDOREDUCTASE"/>
    <property type="match status" value="1"/>
</dbReference>
<dbReference type="Gene3D" id="1.10.1040.10">
    <property type="entry name" value="N-(1-d-carboxylethyl)-l-norvaline Dehydrogenase, domain 2"/>
    <property type="match status" value="1"/>
</dbReference>
<dbReference type="Proteomes" id="UP000317747">
    <property type="component" value="Unassembled WGS sequence"/>
</dbReference>